<dbReference type="InParanoid" id="A0A0C3FXT6"/>
<dbReference type="STRING" id="765440.A0A0C3FXT6"/>
<dbReference type="HOGENOM" id="CLU_723828_0_0_1"/>
<dbReference type="Pfam" id="PF01753">
    <property type="entry name" value="zf-MYND"/>
    <property type="match status" value="1"/>
</dbReference>
<proteinExistence type="predicted"/>
<evidence type="ECO:0000256" key="1">
    <source>
        <dbReference type="ARBA" id="ARBA00022723"/>
    </source>
</evidence>
<dbReference type="InterPro" id="IPR002893">
    <property type="entry name" value="Znf_MYND"/>
</dbReference>
<dbReference type="SUPFAM" id="SSF144232">
    <property type="entry name" value="HIT/MYND zinc finger-like"/>
    <property type="match status" value="1"/>
</dbReference>
<feature type="domain" description="MYND-type" evidence="5">
    <location>
        <begin position="304"/>
        <end position="345"/>
    </location>
</feature>
<evidence type="ECO:0000256" key="3">
    <source>
        <dbReference type="ARBA" id="ARBA00022833"/>
    </source>
</evidence>
<dbReference type="Gene3D" id="6.10.140.2220">
    <property type="match status" value="1"/>
</dbReference>
<keyword evidence="3" id="KW-0862">Zinc</keyword>
<reference evidence="6 7" key="1">
    <citation type="submission" date="2014-04" db="EMBL/GenBank/DDBJ databases">
        <authorList>
            <consortium name="DOE Joint Genome Institute"/>
            <person name="Kuo A."/>
            <person name="Tarkka M."/>
            <person name="Buscot F."/>
            <person name="Kohler A."/>
            <person name="Nagy L.G."/>
            <person name="Floudas D."/>
            <person name="Copeland A."/>
            <person name="Barry K.W."/>
            <person name="Cichocki N."/>
            <person name="Veneault-Fourrey C."/>
            <person name="LaButti K."/>
            <person name="Lindquist E.A."/>
            <person name="Lipzen A."/>
            <person name="Lundell T."/>
            <person name="Morin E."/>
            <person name="Murat C."/>
            <person name="Sun H."/>
            <person name="Tunlid A."/>
            <person name="Henrissat B."/>
            <person name="Grigoriev I.V."/>
            <person name="Hibbett D.S."/>
            <person name="Martin F."/>
            <person name="Nordberg H.P."/>
            <person name="Cantor M.N."/>
            <person name="Hua S.X."/>
        </authorList>
    </citation>
    <scope>NUCLEOTIDE SEQUENCE [LARGE SCALE GENOMIC DNA]</scope>
    <source>
        <strain evidence="6 7">F 1598</strain>
    </source>
</reference>
<evidence type="ECO:0000256" key="2">
    <source>
        <dbReference type="ARBA" id="ARBA00022771"/>
    </source>
</evidence>
<keyword evidence="1" id="KW-0479">Metal-binding</keyword>
<reference evidence="7" key="2">
    <citation type="submission" date="2015-01" db="EMBL/GenBank/DDBJ databases">
        <title>Evolutionary Origins and Diversification of the Mycorrhizal Mutualists.</title>
        <authorList>
            <consortium name="DOE Joint Genome Institute"/>
            <consortium name="Mycorrhizal Genomics Consortium"/>
            <person name="Kohler A."/>
            <person name="Kuo A."/>
            <person name="Nagy L.G."/>
            <person name="Floudas D."/>
            <person name="Copeland A."/>
            <person name="Barry K.W."/>
            <person name="Cichocki N."/>
            <person name="Veneault-Fourrey C."/>
            <person name="LaButti K."/>
            <person name="Lindquist E.A."/>
            <person name="Lipzen A."/>
            <person name="Lundell T."/>
            <person name="Morin E."/>
            <person name="Murat C."/>
            <person name="Riley R."/>
            <person name="Ohm R."/>
            <person name="Sun H."/>
            <person name="Tunlid A."/>
            <person name="Henrissat B."/>
            <person name="Grigoriev I.V."/>
            <person name="Hibbett D.S."/>
            <person name="Martin F."/>
        </authorList>
    </citation>
    <scope>NUCLEOTIDE SEQUENCE [LARGE SCALE GENOMIC DNA]</scope>
    <source>
        <strain evidence="7">F 1598</strain>
    </source>
</reference>
<dbReference type="OrthoDB" id="432970at2759"/>
<protein>
    <recommendedName>
        <fullName evidence="5">MYND-type domain-containing protein</fullName>
    </recommendedName>
</protein>
<evidence type="ECO:0000313" key="6">
    <source>
        <dbReference type="EMBL" id="KIM84369.1"/>
    </source>
</evidence>
<evidence type="ECO:0000313" key="7">
    <source>
        <dbReference type="Proteomes" id="UP000054166"/>
    </source>
</evidence>
<organism evidence="6 7">
    <name type="scientific">Piloderma croceum (strain F 1598)</name>
    <dbReference type="NCBI Taxonomy" id="765440"/>
    <lineage>
        <taxon>Eukaryota</taxon>
        <taxon>Fungi</taxon>
        <taxon>Dikarya</taxon>
        <taxon>Basidiomycota</taxon>
        <taxon>Agaricomycotina</taxon>
        <taxon>Agaricomycetes</taxon>
        <taxon>Agaricomycetidae</taxon>
        <taxon>Atheliales</taxon>
        <taxon>Atheliaceae</taxon>
        <taxon>Piloderma</taxon>
    </lineage>
</organism>
<dbReference type="GO" id="GO:0008270">
    <property type="term" value="F:zinc ion binding"/>
    <property type="evidence" value="ECO:0007669"/>
    <property type="project" value="UniProtKB-KW"/>
</dbReference>
<gene>
    <name evidence="6" type="ORF">PILCRDRAFT_818724</name>
</gene>
<name>A0A0C3FXT6_PILCF</name>
<keyword evidence="2 4" id="KW-0863">Zinc-finger</keyword>
<dbReference type="EMBL" id="KN832988">
    <property type="protein sequence ID" value="KIM84369.1"/>
    <property type="molecule type" value="Genomic_DNA"/>
</dbReference>
<keyword evidence="7" id="KW-1185">Reference proteome</keyword>
<evidence type="ECO:0000256" key="4">
    <source>
        <dbReference type="PROSITE-ProRule" id="PRU00134"/>
    </source>
</evidence>
<evidence type="ECO:0000259" key="5">
    <source>
        <dbReference type="PROSITE" id="PS50865"/>
    </source>
</evidence>
<sequence length="382" mass="43375">MASANWRPPFNIPVSERGNMVETEVGSATVDNATAIAFGEMEDEWGNAGSPWRSFYEKAAAMPNRLIAWNINRDFSPGHLFFRSVDTNRLLAMDNAPFRVHIWKPSHLPTKEGSNQVLVMCMIHNLLVLRNFHDLGAADLPIVICDLNKSELTQAMEYWVWLSRKGNTTHPDRAKKFFAVYDACDANKRYPCFLQLDLTVRKILSGGPNPVPPFIIIHSFNKTEAESIKAQILFTSDRAVPPQSIMQFWPNTCGGPQCPKPDCEPIQMPRDGKEQAWVLDPLGELLSIKHRESLESQGEVWCNHWPCKEKQTSTKKLLRCGRCKEVLYCSQEHQRADWKIHKGVCVKGTGRDPDYNGPLIGLMANGSTQHFTSWHDMVDRRT</sequence>
<dbReference type="PROSITE" id="PS50865">
    <property type="entry name" value="ZF_MYND_2"/>
    <property type="match status" value="1"/>
</dbReference>
<dbReference type="Proteomes" id="UP000054166">
    <property type="component" value="Unassembled WGS sequence"/>
</dbReference>
<accession>A0A0C3FXT6</accession>
<dbReference type="AlphaFoldDB" id="A0A0C3FXT6"/>